<gene>
    <name evidence="1" type="ORF">GMARGA_LOCUS30162</name>
</gene>
<feature type="non-terminal residue" evidence="1">
    <location>
        <position position="79"/>
    </location>
</feature>
<accession>A0ABN7WFG9</accession>
<proteinExistence type="predicted"/>
<dbReference type="EMBL" id="CAJVQB010041969">
    <property type="protein sequence ID" value="CAG8829998.1"/>
    <property type="molecule type" value="Genomic_DNA"/>
</dbReference>
<evidence type="ECO:0000313" key="2">
    <source>
        <dbReference type="Proteomes" id="UP000789901"/>
    </source>
</evidence>
<dbReference type="Proteomes" id="UP000789901">
    <property type="component" value="Unassembled WGS sequence"/>
</dbReference>
<reference evidence="1 2" key="1">
    <citation type="submission" date="2021-06" db="EMBL/GenBank/DDBJ databases">
        <authorList>
            <person name="Kallberg Y."/>
            <person name="Tangrot J."/>
            <person name="Rosling A."/>
        </authorList>
    </citation>
    <scope>NUCLEOTIDE SEQUENCE [LARGE SCALE GENOMIC DNA]</scope>
    <source>
        <strain evidence="1 2">120-4 pot B 10/14</strain>
    </source>
</reference>
<comment type="caution">
    <text evidence="1">The sequence shown here is derived from an EMBL/GenBank/DDBJ whole genome shotgun (WGS) entry which is preliminary data.</text>
</comment>
<keyword evidence="2" id="KW-1185">Reference proteome</keyword>
<protein>
    <submittedName>
        <fullName evidence="1">977_t:CDS:1</fullName>
    </submittedName>
</protein>
<feature type="non-terminal residue" evidence="1">
    <location>
        <position position="1"/>
    </location>
</feature>
<evidence type="ECO:0000313" key="1">
    <source>
        <dbReference type="EMBL" id="CAG8829998.1"/>
    </source>
</evidence>
<name>A0ABN7WFG9_GIGMA</name>
<organism evidence="1 2">
    <name type="scientific">Gigaspora margarita</name>
    <dbReference type="NCBI Taxonomy" id="4874"/>
    <lineage>
        <taxon>Eukaryota</taxon>
        <taxon>Fungi</taxon>
        <taxon>Fungi incertae sedis</taxon>
        <taxon>Mucoromycota</taxon>
        <taxon>Glomeromycotina</taxon>
        <taxon>Glomeromycetes</taxon>
        <taxon>Diversisporales</taxon>
        <taxon>Gigasporaceae</taxon>
        <taxon>Gigaspora</taxon>
    </lineage>
</organism>
<sequence>EKEFLIIYLQHTENDHSDGTYCLEFYQQKGTGLDKNRNISHAQKSSNTKEIIIETEKPKIFVSGQKPAKETYYVQKKIG</sequence>